<protein>
    <submittedName>
        <fullName evidence="1">Uncharacterized protein</fullName>
    </submittedName>
</protein>
<dbReference type="EMBL" id="KN833025">
    <property type="protein sequence ID" value="KIM77385.1"/>
    <property type="molecule type" value="Genomic_DNA"/>
</dbReference>
<gene>
    <name evidence="1" type="ORF">PILCRDRAFT_825344</name>
</gene>
<reference evidence="2" key="2">
    <citation type="submission" date="2015-01" db="EMBL/GenBank/DDBJ databases">
        <title>Evolutionary Origins and Diversification of the Mycorrhizal Mutualists.</title>
        <authorList>
            <consortium name="DOE Joint Genome Institute"/>
            <consortium name="Mycorrhizal Genomics Consortium"/>
            <person name="Kohler A."/>
            <person name="Kuo A."/>
            <person name="Nagy L.G."/>
            <person name="Floudas D."/>
            <person name="Copeland A."/>
            <person name="Barry K.W."/>
            <person name="Cichocki N."/>
            <person name="Veneault-Fourrey C."/>
            <person name="LaButti K."/>
            <person name="Lindquist E.A."/>
            <person name="Lipzen A."/>
            <person name="Lundell T."/>
            <person name="Morin E."/>
            <person name="Murat C."/>
            <person name="Riley R."/>
            <person name="Ohm R."/>
            <person name="Sun H."/>
            <person name="Tunlid A."/>
            <person name="Henrissat B."/>
            <person name="Grigoriev I.V."/>
            <person name="Hibbett D.S."/>
            <person name="Martin F."/>
        </authorList>
    </citation>
    <scope>NUCLEOTIDE SEQUENCE [LARGE SCALE GENOMIC DNA]</scope>
    <source>
        <strain evidence="2">F 1598</strain>
    </source>
</reference>
<evidence type="ECO:0000313" key="2">
    <source>
        <dbReference type="Proteomes" id="UP000054166"/>
    </source>
</evidence>
<keyword evidence="2" id="KW-1185">Reference proteome</keyword>
<dbReference type="HOGENOM" id="CLU_2455535_0_0_1"/>
<accession>A0A0C3EXY7</accession>
<organism evidence="1 2">
    <name type="scientific">Piloderma croceum (strain F 1598)</name>
    <dbReference type="NCBI Taxonomy" id="765440"/>
    <lineage>
        <taxon>Eukaryota</taxon>
        <taxon>Fungi</taxon>
        <taxon>Dikarya</taxon>
        <taxon>Basidiomycota</taxon>
        <taxon>Agaricomycotina</taxon>
        <taxon>Agaricomycetes</taxon>
        <taxon>Agaricomycetidae</taxon>
        <taxon>Atheliales</taxon>
        <taxon>Atheliaceae</taxon>
        <taxon>Piloderma</taxon>
    </lineage>
</organism>
<reference evidence="1 2" key="1">
    <citation type="submission" date="2014-04" db="EMBL/GenBank/DDBJ databases">
        <authorList>
            <consortium name="DOE Joint Genome Institute"/>
            <person name="Kuo A."/>
            <person name="Tarkka M."/>
            <person name="Buscot F."/>
            <person name="Kohler A."/>
            <person name="Nagy L.G."/>
            <person name="Floudas D."/>
            <person name="Copeland A."/>
            <person name="Barry K.W."/>
            <person name="Cichocki N."/>
            <person name="Veneault-Fourrey C."/>
            <person name="LaButti K."/>
            <person name="Lindquist E.A."/>
            <person name="Lipzen A."/>
            <person name="Lundell T."/>
            <person name="Morin E."/>
            <person name="Murat C."/>
            <person name="Sun H."/>
            <person name="Tunlid A."/>
            <person name="Henrissat B."/>
            <person name="Grigoriev I.V."/>
            <person name="Hibbett D.S."/>
            <person name="Martin F."/>
            <person name="Nordberg H.P."/>
            <person name="Cantor M.N."/>
            <person name="Hua S.X."/>
        </authorList>
    </citation>
    <scope>NUCLEOTIDE SEQUENCE [LARGE SCALE GENOMIC DNA]</scope>
    <source>
        <strain evidence="1 2">F 1598</strain>
    </source>
</reference>
<dbReference type="InParanoid" id="A0A0C3EXY7"/>
<dbReference type="Proteomes" id="UP000054166">
    <property type="component" value="Unassembled WGS sequence"/>
</dbReference>
<name>A0A0C3EXY7_PILCF</name>
<proteinExistence type="predicted"/>
<sequence>MQLIYHLTSNRTKAFPGLGLNFCPARYKPCTFFFTVPAVCSCTRRVQTAQHAISQFPEKWHTWYTVKRRCRAYPGLSLSNRDGLNSFSA</sequence>
<dbReference type="AlphaFoldDB" id="A0A0C3EXY7"/>
<evidence type="ECO:0000313" key="1">
    <source>
        <dbReference type="EMBL" id="KIM77385.1"/>
    </source>
</evidence>